<feature type="domain" description="DUF8050" evidence="3">
    <location>
        <begin position="21"/>
        <end position="157"/>
    </location>
</feature>
<feature type="transmembrane region" description="Helical" evidence="2">
    <location>
        <begin position="85"/>
        <end position="105"/>
    </location>
</feature>
<evidence type="ECO:0000256" key="1">
    <source>
        <dbReference type="SAM" id="MobiDB-lite"/>
    </source>
</evidence>
<organism evidence="4 5">
    <name type="scientific">Candidatus Halobonum tyrrellensis G22</name>
    <dbReference type="NCBI Taxonomy" id="1324957"/>
    <lineage>
        <taxon>Archaea</taxon>
        <taxon>Methanobacteriati</taxon>
        <taxon>Methanobacteriota</taxon>
        <taxon>Stenosarchaea group</taxon>
        <taxon>Halobacteria</taxon>
        <taxon>Halobacteriales</taxon>
        <taxon>Haloferacaceae</taxon>
        <taxon>Candidatus Halobonum</taxon>
    </lineage>
</organism>
<sequence length="164" mass="17346">MTTPTPPDPSPRSAPAGGTEPSESGPTARRVALAVLLCGVVPWSVQLPPGSLPFFRFAWGGVSLAPVLFVRPLPTYLGLSGSPLLWRWMLASACWLVALGSAALGRVGREDARVTAGLLSLAGAVNASVALSFRPSRLAVPVGSLVLWGVAAWRYRAWRYRTAR</sequence>
<keyword evidence="2" id="KW-0812">Transmembrane</keyword>
<name>V4GXJ5_9EURY</name>
<comment type="caution">
    <text evidence="4">The sequence shown here is derived from an EMBL/GenBank/DDBJ whole genome shotgun (WGS) entry which is preliminary data.</text>
</comment>
<dbReference type="Proteomes" id="UP000017840">
    <property type="component" value="Unassembled WGS sequence"/>
</dbReference>
<protein>
    <recommendedName>
        <fullName evidence="3">DUF8050 domain-containing protein</fullName>
    </recommendedName>
</protein>
<feature type="region of interest" description="Disordered" evidence="1">
    <location>
        <begin position="1"/>
        <end position="25"/>
    </location>
</feature>
<accession>V4GXJ5</accession>
<feature type="compositionally biased region" description="Pro residues" evidence="1">
    <location>
        <begin position="1"/>
        <end position="12"/>
    </location>
</feature>
<dbReference type="InterPro" id="IPR058363">
    <property type="entry name" value="DUF8050"/>
</dbReference>
<proteinExistence type="predicted"/>
<dbReference type="AlphaFoldDB" id="V4GXJ5"/>
<feature type="transmembrane region" description="Helical" evidence="2">
    <location>
        <begin position="112"/>
        <end position="132"/>
    </location>
</feature>
<gene>
    <name evidence="4" type="ORF">K933_01577</name>
</gene>
<dbReference type="STRING" id="1324957.K933_01577"/>
<dbReference type="eggNOG" id="arCOG06274">
    <property type="taxonomic scope" value="Archaea"/>
</dbReference>
<evidence type="ECO:0000259" key="3">
    <source>
        <dbReference type="Pfam" id="PF26224"/>
    </source>
</evidence>
<keyword evidence="5" id="KW-1185">Reference proteome</keyword>
<dbReference type="EMBL" id="ASGZ01000004">
    <property type="protein sequence ID" value="ESP89871.1"/>
    <property type="molecule type" value="Genomic_DNA"/>
</dbReference>
<evidence type="ECO:0000313" key="4">
    <source>
        <dbReference type="EMBL" id="ESP89871.1"/>
    </source>
</evidence>
<keyword evidence="2" id="KW-1133">Transmembrane helix</keyword>
<dbReference type="Pfam" id="PF26224">
    <property type="entry name" value="DUF8050"/>
    <property type="match status" value="1"/>
</dbReference>
<evidence type="ECO:0000313" key="5">
    <source>
        <dbReference type="Proteomes" id="UP000017840"/>
    </source>
</evidence>
<keyword evidence="2" id="KW-0472">Membrane</keyword>
<feature type="transmembrane region" description="Helical" evidence="2">
    <location>
        <begin position="138"/>
        <end position="155"/>
    </location>
</feature>
<reference evidence="4 5" key="1">
    <citation type="journal article" date="2013" name="Genome Announc.">
        <title>Draft Genome Sequence of 'Candidatus Halobonum tyrrellensis' Strain G22, Isolated from the Hypersaline Waters of Lake Tyrrell, Australia.</title>
        <authorList>
            <person name="Ugalde J.A."/>
            <person name="Narasingarao P."/>
            <person name="Kuo S."/>
            <person name="Podell S."/>
            <person name="Allen E.E."/>
        </authorList>
    </citation>
    <scope>NUCLEOTIDE SEQUENCE [LARGE SCALE GENOMIC DNA]</scope>
    <source>
        <strain evidence="4 5">G22</strain>
    </source>
</reference>
<evidence type="ECO:0000256" key="2">
    <source>
        <dbReference type="SAM" id="Phobius"/>
    </source>
</evidence>